<protein>
    <submittedName>
        <fullName evidence="3">Type IV methyl-directed restriction system, component McrB</fullName>
    </submittedName>
</protein>
<sequence>MNNKINQLKKEWDKLSKSWNSIEQYNAFIEKYPVNLLKKLTLEEYTNIKINDNDEYFTLWLERKTENCGKFRTASSYAYGIYKVNPNNIQDEAEKKNAENKYKAYDENMKKSKDYLDENKAKKYFEETVRPIIVALANYADVGDNHDMVKTIRPLDINYARKIAYMYNVDKLIPIFKKEVIESIAEFFGIKEEVDFSSYKATEPILTKIKEEFEIKDKIDIQSSQKLASFLWEKFGTSVSFESKNIIYYGAPGTGKTYTVQNAVKQKMLLENAKSFFTQFHPSFGYEDFIEGLKPAIKNGATELVLTDGIFKKFCKDAMEELKMAREEKREPINYYFLADEINRAELSSVFGELLLCIEESKRVDFDENGNILDGSMLIGTQYSYLYQNENDAVIVHNGEYKFGVPSNLYFLGTMNDIDRSIDSFDLALRRRFIWERMDCNYDAILNDEKFKDANEEDLKRYITVCENLNDFIANTLGLGKSYEIGHSYFMNIQIPTKGQNANKITPNNVEMLFTKKLKPLIEEYLRGEYSQADIEKELDKAQMIFKLK</sequence>
<dbReference type="Gene3D" id="3.40.50.300">
    <property type="entry name" value="P-loop containing nucleotide triphosphate hydrolases"/>
    <property type="match status" value="1"/>
</dbReference>
<name>A0A5C2HIW9_9BACT</name>
<dbReference type="Pfam" id="PF07728">
    <property type="entry name" value="AAA_5"/>
    <property type="match status" value="1"/>
</dbReference>
<reference evidence="3 4" key="2">
    <citation type="submission" date="2019-09" db="EMBL/GenBank/DDBJ databases">
        <title>Taxonomic note: a critical rebuttal of the proposed division of the genus Arcobacter into six genera, emended descriptions of Arcobacter anaerophilus and the genus Arcobacter, and an assessment of genus-level boundaries for Epsilonproteobacteria using in silico genomic comparator tools.</title>
        <authorList>
            <person name="On S.L.W."/>
            <person name="Miller W.G."/>
            <person name="Biggs P."/>
            <person name="Cornelius A."/>
            <person name="Vandamme P."/>
        </authorList>
    </citation>
    <scope>NUCLEOTIDE SEQUENCE [LARGE SCALE GENOMIC DNA]</scope>
    <source>
        <strain evidence="3 4">CCUG 56899</strain>
    </source>
</reference>
<dbReference type="KEGG" id="apoc:APORC_1449"/>
<dbReference type="InterPro" id="IPR027417">
    <property type="entry name" value="P-loop_NTPase"/>
</dbReference>
<reference evidence="3 4" key="1">
    <citation type="submission" date="2019-09" db="EMBL/GenBank/DDBJ databases">
        <title>Complete genome sequencing of four Arcobacter species reveals a diverse suite of mobile elements.</title>
        <authorList>
            <person name="Miller W.G."/>
            <person name="Yee E."/>
            <person name="Bono J.L."/>
        </authorList>
    </citation>
    <scope>NUCLEOTIDE SEQUENCE [LARGE SCALE GENOMIC DNA]</scope>
    <source>
        <strain evidence="3 4">CCUG 56899</strain>
    </source>
</reference>
<accession>A0A5C2HIW9</accession>
<keyword evidence="1" id="KW-0175">Coiled coil</keyword>
<evidence type="ECO:0000259" key="2">
    <source>
        <dbReference type="Pfam" id="PF07728"/>
    </source>
</evidence>
<dbReference type="AlphaFoldDB" id="A0A5C2HIW9"/>
<dbReference type="REBASE" id="303661">
    <property type="entry name" value="Apo56899McrBCP"/>
</dbReference>
<dbReference type="SUPFAM" id="SSF52540">
    <property type="entry name" value="P-loop containing nucleoside triphosphate hydrolases"/>
    <property type="match status" value="1"/>
</dbReference>
<dbReference type="InterPro" id="IPR011704">
    <property type="entry name" value="ATPase_dyneun-rel_AAA"/>
</dbReference>
<evidence type="ECO:0000256" key="1">
    <source>
        <dbReference type="SAM" id="Coils"/>
    </source>
</evidence>
<dbReference type="EMBL" id="CP036246">
    <property type="protein sequence ID" value="QEP41032.1"/>
    <property type="molecule type" value="Genomic_DNA"/>
</dbReference>
<dbReference type="GO" id="GO:0005524">
    <property type="term" value="F:ATP binding"/>
    <property type="evidence" value="ECO:0007669"/>
    <property type="project" value="InterPro"/>
</dbReference>
<dbReference type="Proteomes" id="UP000322644">
    <property type="component" value="Chromosome"/>
</dbReference>
<organism evidence="3 4">
    <name type="scientific">Arcobacter porcinus</name>
    <dbReference type="NCBI Taxonomy" id="1935204"/>
    <lineage>
        <taxon>Bacteria</taxon>
        <taxon>Pseudomonadati</taxon>
        <taxon>Campylobacterota</taxon>
        <taxon>Epsilonproteobacteria</taxon>
        <taxon>Campylobacterales</taxon>
        <taxon>Arcobacteraceae</taxon>
        <taxon>Arcobacter</taxon>
    </lineage>
</organism>
<dbReference type="PANTHER" id="PTHR37291">
    <property type="entry name" value="5-METHYLCYTOSINE-SPECIFIC RESTRICTION ENZYME B"/>
    <property type="match status" value="1"/>
</dbReference>
<gene>
    <name evidence="3" type="primary">mcrB2</name>
    <name evidence="3" type="ORF">APORC_1449</name>
</gene>
<dbReference type="InterPro" id="IPR052934">
    <property type="entry name" value="Methyl-DNA_Rec/Restrict_Enz"/>
</dbReference>
<dbReference type="RefSeq" id="WP_066387990.1">
    <property type="nucleotide sequence ID" value="NZ_CP036246.2"/>
</dbReference>
<feature type="coiled-coil region" evidence="1">
    <location>
        <begin position="88"/>
        <end position="115"/>
    </location>
</feature>
<feature type="domain" description="ATPase dynein-related AAA" evidence="2">
    <location>
        <begin position="246"/>
        <end position="433"/>
    </location>
</feature>
<proteinExistence type="predicted"/>
<evidence type="ECO:0000313" key="3">
    <source>
        <dbReference type="EMBL" id="QEP41032.1"/>
    </source>
</evidence>
<evidence type="ECO:0000313" key="4">
    <source>
        <dbReference type="Proteomes" id="UP000322644"/>
    </source>
</evidence>
<dbReference type="GO" id="GO:0016887">
    <property type="term" value="F:ATP hydrolysis activity"/>
    <property type="evidence" value="ECO:0007669"/>
    <property type="project" value="InterPro"/>
</dbReference>
<dbReference type="PANTHER" id="PTHR37291:SF1">
    <property type="entry name" value="TYPE IV METHYL-DIRECTED RESTRICTION ENZYME ECOKMCRB SUBUNIT"/>
    <property type="match status" value="1"/>
</dbReference>